<comment type="caution">
    <text evidence="2">The sequence shown here is derived from an EMBL/GenBank/DDBJ whole genome shotgun (WGS) entry which is preliminary data.</text>
</comment>
<evidence type="ECO:0000313" key="3">
    <source>
        <dbReference type="Proteomes" id="UP000276133"/>
    </source>
</evidence>
<feature type="region of interest" description="Disordered" evidence="1">
    <location>
        <begin position="94"/>
        <end position="113"/>
    </location>
</feature>
<evidence type="ECO:0000256" key="1">
    <source>
        <dbReference type="SAM" id="MobiDB-lite"/>
    </source>
</evidence>
<evidence type="ECO:0000313" key="2">
    <source>
        <dbReference type="EMBL" id="RNA35278.1"/>
    </source>
</evidence>
<protein>
    <submittedName>
        <fullName evidence="2">Uncharacterized protein</fullName>
    </submittedName>
</protein>
<gene>
    <name evidence="2" type="ORF">BpHYR1_024766</name>
</gene>
<dbReference type="AlphaFoldDB" id="A0A3M7SIB0"/>
<accession>A0A3M7SIB0</accession>
<dbReference type="EMBL" id="REGN01001346">
    <property type="protein sequence ID" value="RNA35278.1"/>
    <property type="molecule type" value="Genomic_DNA"/>
</dbReference>
<name>A0A3M7SIB0_BRAPC</name>
<reference evidence="2 3" key="1">
    <citation type="journal article" date="2018" name="Sci. Rep.">
        <title>Genomic signatures of local adaptation to the degree of environmental predictability in rotifers.</title>
        <authorList>
            <person name="Franch-Gras L."/>
            <person name="Hahn C."/>
            <person name="Garcia-Roger E.M."/>
            <person name="Carmona M.J."/>
            <person name="Serra M."/>
            <person name="Gomez A."/>
        </authorList>
    </citation>
    <scope>NUCLEOTIDE SEQUENCE [LARGE SCALE GENOMIC DNA]</scope>
    <source>
        <strain evidence="2">HYR1</strain>
    </source>
</reference>
<proteinExistence type="predicted"/>
<feature type="compositionally biased region" description="Basic and acidic residues" evidence="1">
    <location>
        <begin position="98"/>
        <end position="113"/>
    </location>
</feature>
<organism evidence="2 3">
    <name type="scientific">Brachionus plicatilis</name>
    <name type="common">Marine rotifer</name>
    <name type="synonym">Brachionus muelleri</name>
    <dbReference type="NCBI Taxonomy" id="10195"/>
    <lineage>
        <taxon>Eukaryota</taxon>
        <taxon>Metazoa</taxon>
        <taxon>Spiralia</taxon>
        <taxon>Gnathifera</taxon>
        <taxon>Rotifera</taxon>
        <taxon>Eurotatoria</taxon>
        <taxon>Monogononta</taxon>
        <taxon>Pseudotrocha</taxon>
        <taxon>Ploima</taxon>
        <taxon>Brachionidae</taxon>
        <taxon>Brachionus</taxon>
    </lineage>
</organism>
<sequence>MISLVKTNLKNTNPQAPEWFIFESFAKFKKEIINSFFSKMEFMSNKWNDRQMFNIFFTAKIANIKIKIQENDWKILYLSVSCIITIIVTNNSNLTTESEPKLPDDGNRKPLLF</sequence>
<dbReference type="Proteomes" id="UP000276133">
    <property type="component" value="Unassembled WGS sequence"/>
</dbReference>
<keyword evidence="3" id="KW-1185">Reference proteome</keyword>